<proteinExistence type="predicted"/>
<sequence length="78" mass="9102">MPWYYYGSDAGWLMPLTMVIGMALFWGGMLFMVVLVLRHYGSAAQRHRNAEQVLAERLARGEIDENEYTRLRDVLRAH</sequence>
<keyword evidence="1" id="KW-0472">Membrane</keyword>
<evidence type="ECO:0000313" key="4">
    <source>
        <dbReference type="Proteomes" id="UP000585638"/>
    </source>
</evidence>
<comment type="caution">
    <text evidence="3">The sequence shown here is derived from an EMBL/GenBank/DDBJ whole genome shotgun (WGS) entry which is preliminary data.</text>
</comment>
<keyword evidence="1" id="KW-1133">Transmembrane helix</keyword>
<evidence type="ECO:0000256" key="1">
    <source>
        <dbReference type="SAM" id="Phobius"/>
    </source>
</evidence>
<keyword evidence="1" id="KW-0812">Transmembrane</keyword>
<dbReference type="RefSeq" id="WP_184870522.1">
    <property type="nucleotide sequence ID" value="NZ_BAAAWY010000021.1"/>
</dbReference>
<dbReference type="AlphaFoldDB" id="A0A7W9NMP4"/>
<feature type="transmembrane region" description="Helical" evidence="1">
    <location>
        <begin position="12"/>
        <end position="37"/>
    </location>
</feature>
<organism evidence="3 4">
    <name type="scientific">Kutzneria kofuensis</name>
    <dbReference type="NCBI Taxonomy" id="103725"/>
    <lineage>
        <taxon>Bacteria</taxon>
        <taxon>Bacillati</taxon>
        <taxon>Actinomycetota</taxon>
        <taxon>Actinomycetes</taxon>
        <taxon>Pseudonocardiales</taxon>
        <taxon>Pseudonocardiaceae</taxon>
        <taxon>Kutzneria</taxon>
    </lineage>
</organism>
<dbReference type="Proteomes" id="UP000585638">
    <property type="component" value="Unassembled WGS sequence"/>
</dbReference>
<keyword evidence="4" id="KW-1185">Reference proteome</keyword>
<gene>
    <name evidence="3" type="ORF">BJ998_009318</name>
</gene>
<dbReference type="InterPro" id="IPR018649">
    <property type="entry name" value="SHOCT"/>
</dbReference>
<accession>A0A7W9NMP4</accession>
<evidence type="ECO:0000313" key="3">
    <source>
        <dbReference type="EMBL" id="MBB5898059.1"/>
    </source>
</evidence>
<dbReference type="EMBL" id="JACHIR010000005">
    <property type="protein sequence ID" value="MBB5898059.1"/>
    <property type="molecule type" value="Genomic_DNA"/>
</dbReference>
<name>A0A7W9NMP4_9PSEU</name>
<reference evidence="3 4" key="1">
    <citation type="submission" date="2020-08" db="EMBL/GenBank/DDBJ databases">
        <title>Sequencing the genomes of 1000 actinobacteria strains.</title>
        <authorList>
            <person name="Klenk H.-P."/>
        </authorList>
    </citation>
    <scope>NUCLEOTIDE SEQUENCE [LARGE SCALE GENOMIC DNA]</scope>
    <source>
        <strain evidence="3 4">DSM 43851</strain>
    </source>
</reference>
<protein>
    <submittedName>
        <fullName evidence="3">Putative membrane protein</fullName>
    </submittedName>
</protein>
<dbReference type="Pfam" id="PF09851">
    <property type="entry name" value="SHOCT"/>
    <property type="match status" value="1"/>
</dbReference>
<feature type="domain" description="SHOCT" evidence="2">
    <location>
        <begin position="50"/>
        <end position="75"/>
    </location>
</feature>
<evidence type="ECO:0000259" key="2">
    <source>
        <dbReference type="Pfam" id="PF09851"/>
    </source>
</evidence>